<dbReference type="Pfam" id="PF12833">
    <property type="entry name" value="HTH_18"/>
    <property type="match status" value="1"/>
</dbReference>
<feature type="domain" description="HTH araC/xylS-type" evidence="3">
    <location>
        <begin position="51"/>
        <end position="157"/>
    </location>
</feature>
<evidence type="ECO:0000313" key="4">
    <source>
        <dbReference type="EMBL" id="MPL98208.1"/>
    </source>
</evidence>
<gene>
    <name evidence="4" type="ORF">SDC9_44408</name>
</gene>
<dbReference type="PANTHER" id="PTHR43280">
    <property type="entry name" value="ARAC-FAMILY TRANSCRIPTIONAL REGULATOR"/>
    <property type="match status" value="1"/>
</dbReference>
<dbReference type="Gene3D" id="1.10.10.60">
    <property type="entry name" value="Homeodomain-like"/>
    <property type="match status" value="2"/>
</dbReference>
<keyword evidence="1" id="KW-0238">DNA-binding</keyword>
<dbReference type="PANTHER" id="PTHR43280:SF29">
    <property type="entry name" value="ARAC-FAMILY TRANSCRIPTIONAL REGULATOR"/>
    <property type="match status" value="1"/>
</dbReference>
<reference evidence="4" key="1">
    <citation type="submission" date="2019-08" db="EMBL/GenBank/DDBJ databases">
        <authorList>
            <person name="Kucharzyk K."/>
            <person name="Murdoch R.W."/>
            <person name="Higgins S."/>
            <person name="Loffler F."/>
        </authorList>
    </citation>
    <scope>NUCLEOTIDE SEQUENCE</scope>
</reference>
<dbReference type="SMART" id="SM00342">
    <property type="entry name" value="HTH_ARAC"/>
    <property type="match status" value="1"/>
</dbReference>
<comment type="caution">
    <text evidence="4">The sequence shown here is derived from an EMBL/GenBank/DDBJ whole genome shotgun (WGS) entry which is preliminary data.</text>
</comment>
<dbReference type="GO" id="GO:0043565">
    <property type="term" value="F:sequence-specific DNA binding"/>
    <property type="evidence" value="ECO:0007669"/>
    <property type="project" value="InterPro"/>
</dbReference>
<dbReference type="SUPFAM" id="SSF46785">
    <property type="entry name" value="Winged helix' DNA-binding domain"/>
    <property type="match status" value="1"/>
</dbReference>
<accession>A0A644W3Q5</accession>
<sequence>MLQPVQLTVALTLLFSAVLVIIRNKNKKRRPICLKEKSQENNSRQNVEQLREIAEKLDLILKEKKMYTNPELTIQDVAEMLGTNRTYVSTSINFFYNQNFCTYINQFRLNEVKDTIIEEGKVSQKELAEKCGFGSIDTMKRAIKQKTGLNMKDWKEYVYKEYQQNNNSN</sequence>
<dbReference type="InterPro" id="IPR018060">
    <property type="entry name" value="HTH_AraC"/>
</dbReference>
<dbReference type="AlphaFoldDB" id="A0A644W3Q5"/>
<organism evidence="4">
    <name type="scientific">bioreactor metagenome</name>
    <dbReference type="NCBI Taxonomy" id="1076179"/>
    <lineage>
        <taxon>unclassified sequences</taxon>
        <taxon>metagenomes</taxon>
        <taxon>ecological metagenomes</taxon>
    </lineage>
</organism>
<evidence type="ECO:0000256" key="2">
    <source>
        <dbReference type="SAM" id="Phobius"/>
    </source>
</evidence>
<dbReference type="EMBL" id="VSSQ01000596">
    <property type="protein sequence ID" value="MPL98208.1"/>
    <property type="molecule type" value="Genomic_DNA"/>
</dbReference>
<dbReference type="PROSITE" id="PS01124">
    <property type="entry name" value="HTH_ARAC_FAMILY_2"/>
    <property type="match status" value="1"/>
</dbReference>
<keyword evidence="2" id="KW-1133">Transmembrane helix</keyword>
<protein>
    <recommendedName>
        <fullName evidence="3">HTH araC/xylS-type domain-containing protein</fullName>
    </recommendedName>
</protein>
<name>A0A644W3Q5_9ZZZZ</name>
<feature type="transmembrane region" description="Helical" evidence="2">
    <location>
        <begin position="6"/>
        <end position="22"/>
    </location>
</feature>
<dbReference type="InterPro" id="IPR036390">
    <property type="entry name" value="WH_DNA-bd_sf"/>
</dbReference>
<keyword evidence="2" id="KW-0472">Membrane</keyword>
<evidence type="ECO:0000256" key="1">
    <source>
        <dbReference type="ARBA" id="ARBA00023125"/>
    </source>
</evidence>
<proteinExistence type="predicted"/>
<evidence type="ECO:0000259" key="3">
    <source>
        <dbReference type="PROSITE" id="PS01124"/>
    </source>
</evidence>
<keyword evidence="2" id="KW-0812">Transmembrane</keyword>
<dbReference type="GO" id="GO:0003700">
    <property type="term" value="F:DNA-binding transcription factor activity"/>
    <property type="evidence" value="ECO:0007669"/>
    <property type="project" value="InterPro"/>
</dbReference>